<dbReference type="OrthoDB" id="193997at2"/>
<accession>A0A1D8AY40</accession>
<keyword evidence="2" id="KW-1185">Reference proteome</keyword>
<dbReference type="STRING" id="1838286.Verru16b_02862"/>
<dbReference type="EMBL" id="CP016094">
    <property type="protein sequence ID" value="AOS45774.1"/>
    <property type="molecule type" value="Genomic_DNA"/>
</dbReference>
<evidence type="ECO:0000313" key="2">
    <source>
        <dbReference type="Proteomes" id="UP000095228"/>
    </source>
</evidence>
<name>A0A1D8AY40_9BACT</name>
<protein>
    <recommendedName>
        <fullName evidence="3">Shikimate kinase</fullName>
    </recommendedName>
</protein>
<sequence length="175" mass="19640">MILVFLYGAPATGKYTVGRELATLTGFELYHNHLVVDAVLQRHAFGTSGFIAERDAAWRAYFTAAAREPARRLIFTFNPENTVPQGFIDWLFTDLPDTTLHSVALTLDEAILEMRLDTPQRQGFRKLTDLILYRELRDRGTFATPTIPRTDLTLDTGVLDPATAAATIRTHFKLG</sequence>
<gene>
    <name evidence="1" type="ORF">Verru16b_02862</name>
</gene>
<organism evidence="1 2">
    <name type="scientific">Lacunisphaera limnophila</name>
    <dbReference type="NCBI Taxonomy" id="1838286"/>
    <lineage>
        <taxon>Bacteria</taxon>
        <taxon>Pseudomonadati</taxon>
        <taxon>Verrucomicrobiota</taxon>
        <taxon>Opitutia</taxon>
        <taxon>Opitutales</taxon>
        <taxon>Opitutaceae</taxon>
        <taxon>Lacunisphaera</taxon>
    </lineage>
</organism>
<dbReference type="AlphaFoldDB" id="A0A1D8AY40"/>
<dbReference type="SUPFAM" id="SSF52540">
    <property type="entry name" value="P-loop containing nucleoside triphosphate hydrolases"/>
    <property type="match status" value="1"/>
</dbReference>
<dbReference type="Proteomes" id="UP000095228">
    <property type="component" value="Chromosome"/>
</dbReference>
<dbReference type="InterPro" id="IPR027417">
    <property type="entry name" value="P-loop_NTPase"/>
</dbReference>
<dbReference type="Gene3D" id="3.40.50.300">
    <property type="entry name" value="P-loop containing nucleotide triphosphate hydrolases"/>
    <property type="match status" value="1"/>
</dbReference>
<dbReference type="KEGG" id="obg:Verru16b_02862"/>
<evidence type="ECO:0000313" key="1">
    <source>
        <dbReference type="EMBL" id="AOS45774.1"/>
    </source>
</evidence>
<proteinExistence type="predicted"/>
<reference evidence="1 2" key="1">
    <citation type="submission" date="2016-06" db="EMBL/GenBank/DDBJ databases">
        <title>Three novel species with peptidoglycan cell walls form the new genus Lacunisphaera gen. nov. in the family Opitutaceae of the verrucomicrobial subdivision 4.</title>
        <authorList>
            <person name="Rast P."/>
            <person name="Gloeckner I."/>
            <person name="Jogler M."/>
            <person name="Boedeker C."/>
            <person name="Jeske O."/>
            <person name="Wiegand S."/>
            <person name="Reinhardt R."/>
            <person name="Schumann P."/>
            <person name="Rohde M."/>
            <person name="Spring S."/>
            <person name="Gloeckner F.O."/>
            <person name="Jogler C."/>
        </authorList>
    </citation>
    <scope>NUCLEOTIDE SEQUENCE [LARGE SCALE GENOMIC DNA]</scope>
    <source>
        <strain evidence="1 2">IG16b</strain>
    </source>
</reference>
<dbReference type="RefSeq" id="WP_069962887.1">
    <property type="nucleotide sequence ID" value="NZ_CP016094.1"/>
</dbReference>
<evidence type="ECO:0008006" key="3">
    <source>
        <dbReference type="Google" id="ProtNLM"/>
    </source>
</evidence>